<dbReference type="PIRSF" id="PIRSF015582">
    <property type="entry name" value="Cit_lyase_B"/>
    <property type="match status" value="1"/>
</dbReference>
<dbReference type="GO" id="GO:0016829">
    <property type="term" value="F:lyase activity"/>
    <property type="evidence" value="ECO:0007669"/>
    <property type="project" value="UniProtKB-KW"/>
</dbReference>
<dbReference type="InterPro" id="IPR011206">
    <property type="entry name" value="Citrate_lyase_beta/mcl1/mcl2"/>
</dbReference>
<comment type="caution">
    <text evidence="6">The sequence shown here is derived from an EMBL/GenBank/DDBJ whole genome shotgun (WGS) entry which is preliminary data.</text>
</comment>
<evidence type="ECO:0000313" key="6">
    <source>
        <dbReference type="EMBL" id="GAA1155731.1"/>
    </source>
</evidence>
<dbReference type="Proteomes" id="UP001501371">
    <property type="component" value="Unassembled WGS sequence"/>
</dbReference>
<dbReference type="SUPFAM" id="SSF51621">
    <property type="entry name" value="Phosphoenolpyruvate/pyruvate domain"/>
    <property type="match status" value="1"/>
</dbReference>
<evidence type="ECO:0000256" key="2">
    <source>
        <dbReference type="ARBA" id="ARBA00022723"/>
    </source>
</evidence>
<comment type="cofactor">
    <cofactor evidence="1">
        <name>Mg(2+)</name>
        <dbReference type="ChEBI" id="CHEBI:18420"/>
    </cofactor>
</comment>
<dbReference type="Gene3D" id="3.20.20.60">
    <property type="entry name" value="Phosphoenolpyruvate-binding domains"/>
    <property type="match status" value="1"/>
</dbReference>
<dbReference type="InterPro" id="IPR005000">
    <property type="entry name" value="Aldolase/citrate-lyase_domain"/>
</dbReference>
<name>A0ABN1UK37_9ACTN</name>
<proteinExistence type="predicted"/>
<gene>
    <name evidence="6" type="ORF">GCM10009654_09250</name>
</gene>
<keyword evidence="7" id="KW-1185">Reference proteome</keyword>
<accession>A0ABN1UK37</accession>
<dbReference type="EMBL" id="BAAAKV010000006">
    <property type="protein sequence ID" value="GAA1155731.1"/>
    <property type="molecule type" value="Genomic_DNA"/>
</dbReference>
<dbReference type="PANTHER" id="PTHR32308">
    <property type="entry name" value="LYASE BETA SUBUNIT, PUTATIVE (AFU_ORTHOLOGUE AFUA_4G13030)-RELATED"/>
    <property type="match status" value="1"/>
</dbReference>
<evidence type="ECO:0000256" key="1">
    <source>
        <dbReference type="ARBA" id="ARBA00001946"/>
    </source>
</evidence>
<evidence type="ECO:0000256" key="3">
    <source>
        <dbReference type="ARBA" id="ARBA00022842"/>
    </source>
</evidence>
<dbReference type="InterPro" id="IPR040442">
    <property type="entry name" value="Pyrv_kinase-like_dom_sf"/>
</dbReference>
<sequence>MSSEREAAGVRSEQGRGSSGPGRVPLRSLLFVPGNRTGWLPKAEAAGADAAVLDLEDAVPDTGKAAARDAVARAVDEAAAARGPMRLFVRINPFDPTAGWASADELRAVARPGLHGVVLPKVCSADDIRLVDRLLSWCEREHGLPDGHFVLVPLLETARGLREAYAIGRAGTRVAHLGALTAPGGDVERAIGYRWSPEGTETRELRARVLLDARAAGCPHPVAGLWADVADLAGLRRFAGQNRDMGYEGMAVIHPSHVPVVNEVFTPGDDELARYERLITAVDEAQARGEGAVLFEGRMVDEAMAATARRVLARSGRSPTGREAGPGTGTDTGAGADTGSGAGAEAPRP</sequence>
<dbReference type="Pfam" id="PF03328">
    <property type="entry name" value="HpcH_HpaI"/>
    <property type="match status" value="1"/>
</dbReference>
<evidence type="ECO:0000259" key="5">
    <source>
        <dbReference type="Pfam" id="PF03328"/>
    </source>
</evidence>
<dbReference type="RefSeq" id="WP_344270467.1">
    <property type="nucleotide sequence ID" value="NZ_BAAAKV010000006.1"/>
</dbReference>
<organism evidence="6 7">
    <name type="scientific">Streptomyces hebeiensis</name>
    <dbReference type="NCBI Taxonomy" id="229486"/>
    <lineage>
        <taxon>Bacteria</taxon>
        <taxon>Bacillati</taxon>
        <taxon>Actinomycetota</taxon>
        <taxon>Actinomycetes</taxon>
        <taxon>Kitasatosporales</taxon>
        <taxon>Streptomycetaceae</taxon>
        <taxon>Streptomyces</taxon>
    </lineage>
</organism>
<evidence type="ECO:0000256" key="4">
    <source>
        <dbReference type="SAM" id="MobiDB-lite"/>
    </source>
</evidence>
<feature type="region of interest" description="Disordered" evidence="4">
    <location>
        <begin position="1"/>
        <end position="24"/>
    </location>
</feature>
<protein>
    <submittedName>
        <fullName evidence="6">CoA ester lyase</fullName>
    </submittedName>
</protein>
<feature type="region of interest" description="Disordered" evidence="4">
    <location>
        <begin position="311"/>
        <end position="349"/>
    </location>
</feature>
<feature type="compositionally biased region" description="Gly residues" evidence="4">
    <location>
        <begin position="324"/>
        <end position="342"/>
    </location>
</feature>
<keyword evidence="2" id="KW-0479">Metal-binding</keyword>
<evidence type="ECO:0000313" key="7">
    <source>
        <dbReference type="Proteomes" id="UP001501371"/>
    </source>
</evidence>
<reference evidence="6 7" key="1">
    <citation type="journal article" date="2019" name="Int. J. Syst. Evol. Microbiol.">
        <title>The Global Catalogue of Microorganisms (GCM) 10K type strain sequencing project: providing services to taxonomists for standard genome sequencing and annotation.</title>
        <authorList>
            <consortium name="The Broad Institute Genomics Platform"/>
            <consortium name="The Broad Institute Genome Sequencing Center for Infectious Disease"/>
            <person name="Wu L."/>
            <person name="Ma J."/>
        </authorList>
    </citation>
    <scope>NUCLEOTIDE SEQUENCE [LARGE SCALE GENOMIC DNA]</scope>
    <source>
        <strain evidence="6 7">JCM 12696</strain>
    </source>
</reference>
<keyword evidence="3" id="KW-0460">Magnesium</keyword>
<dbReference type="PANTHER" id="PTHR32308:SF10">
    <property type="entry name" value="CITRATE LYASE SUBUNIT BETA"/>
    <property type="match status" value="1"/>
</dbReference>
<feature type="domain" description="HpcH/HpaI aldolase/citrate lyase" evidence="5">
    <location>
        <begin position="27"/>
        <end position="255"/>
    </location>
</feature>
<dbReference type="InterPro" id="IPR015813">
    <property type="entry name" value="Pyrv/PenolPyrv_kinase-like_dom"/>
</dbReference>
<keyword evidence="6" id="KW-0456">Lyase</keyword>